<evidence type="ECO:0000256" key="2">
    <source>
        <dbReference type="ARBA" id="ARBA00022801"/>
    </source>
</evidence>
<evidence type="ECO:0000256" key="1">
    <source>
        <dbReference type="ARBA" id="ARBA00022741"/>
    </source>
</evidence>
<keyword evidence="1 9" id="KW-0547">Nucleotide-binding</keyword>
<organism evidence="11 12">
    <name type="scientific">Oceanivirga miroungae</name>
    <dbReference type="NCBI Taxonomy" id="1130046"/>
    <lineage>
        <taxon>Bacteria</taxon>
        <taxon>Fusobacteriati</taxon>
        <taxon>Fusobacteriota</taxon>
        <taxon>Fusobacteriia</taxon>
        <taxon>Fusobacteriales</taxon>
        <taxon>Leptotrichiaceae</taxon>
        <taxon>Oceanivirga</taxon>
    </lineage>
</organism>
<dbReference type="GO" id="GO:0016787">
    <property type="term" value="F:hydrolase activity"/>
    <property type="evidence" value="ECO:0007669"/>
    <property type="project" value="UniProtKB-UniRule"/>
</dbReference>
<dbReference type="GO" id="GO:0005829">
    <property type="term" value="C:cytosol"/>
    <property type="evidence" value="ECO:0007669"/>
    <property type="project" value="TreeGrafter"/>
</dbReference>
<dbReference type="EMBL" id="CABWIB010000001">
    <property type="protein sequence ID" value="VWL85279.1"/>
    <property type="molecule type" value="Genomic_DNA"/>
</dbReference>
<dbReference type="SUPFAM" id="SSF52540">
    <property type="entry name" value="P-loop containing nucleoside triphosphate hydrolases"/>
    <property type="match status" value="1"/>
</dbReference>
<dbReference type="EC" id="5.6.2.4" evidence="7"/>
<dbReference type="PROSITE" id="PS51198">
    <property type="entry name" value="UVRD_HELICASE_ATP_BIND"/>
    <property type="match status" value="1"/>
</dbReference>
<dbReference type="InterPro" id="IPR014017">
    <property type="entry name" value="DNA_helicase_UvrD-like_C"/>
</dbReference>
<evidence type="ECO:0000256" key="9">
    <source>
        <dbReference type="PROSITE-ProRule" id="PRU00560"/>
    </source>
</evidence>
<dbReference type="Pfam" id="PF00580">
    <property type="entry name" value="UvrD-helicase"/>
    <property type="match status" value="1"/>
</dbReference>
<evidence type="ECO:0000256" key="8">
    <source>
        <dbReference type="ARBA" id="ARBA00048988"/>
    </source>
</evidence>
<feature type="binding site" evidence="9">
    <location>
        <begin position="8"/>
        <end position="15"/>
    </location>
    <ligand>
        <name>ATP</name>
        <dbReference type="ChEBI" id="CHEBI:30616"/>
    </ligand>
</feature>
<gene>
    <name evidence="11" type="ORF">OMES3154_00562</name>
</gene>
<dbReference type="InterPro" id="IPR000212">
    <property type="entry name" value="DNA_helicase_UvrD/REP"/>
</dbReference>
<proteinExistence type="predicted"/>
<protein>
    <recommendedName>
        <fullName evidence="7">DNA 3'-5' helicase</fullName>
        <ecNumber evidence="7">5.6.2.4</ecNumber>
    </recommendedName>
</protein>
<evidence type="ECO:0000256" key="6">
    <source>
        <dbReference type="ARBA" id="ARBA00034617"/>
    </source>
</evidence>
<dbReference type="PANTHER" id="PTHR11070:SF67">
    <property type="entry name" value="DNA 3'-5' HELICASE"/>
    <property type="match status" value="1"/>
</dbReference>
<dbReference type="Proteomes" id="UP000419017">
    <property type="component" value="Unassembled WGS sequence"/>
</dbReference>
<dbReference type="PANTHER" id="PTHR11070">
    <property type="entry name" value="UVRD / RECB / PCRA DNA HELICASE FAMILY MEMBER"/>
    <property type="match status" value="1"/>
</dbReference>
<keyword evidence="12" id="KW-1185">Reference proteome</keyword>
<evidence type="ECO:0000259" key="10">
    <source>
        <dbReference type="PROSITE" id="PS51198"/>
    </source>
</evidence>
<accession>A0A6I8M5R9</accession>
<evidence type="ECO:0000256" key="7">
    <source>
        <dbReference type="ARBA" id="ARBA00034808"/>
    </source>
</evidence>
<keyword evidence="5" id="KW-0413">Isomerase</keyword>
<evidence type="ECO:0000256" key="4">
    <source>
        <dbReference type="ARBA" id="ARBA00022840"/>
    </source>
</evidence>
<dbReference type="GO" id="GO:0000725">
    <property type="term" value="P:recombinational repair"/>
    <property type="evidence" value="ECO:0007669"/>
    <property type="project" value="TreeGrafter"/>
</dbReference>
<reference evidence="11 12" key="1">
    <citation type="submission" date="2019-10" db="EMBL/GenBank/DDBJ databases">
        <authorList>
            <person name="Blom J."/>
        </authorList>
    </citation>
    <scope>NUCLEOTIDE SEQUENCE [LARGE SCALE GENOMIC DNA]</scope>
    <source>
        <strain evidence="11 12">ES3154-GLU</strain>
    </source>
</reference>
<evidence type="ECO:0000313" key="11">
    <source>
        <dbReference type="EMBL" id="VWL85279.1"/>
    </source>
</evidence>
<evidence type="ECO:0000256" key="3">
    <source>
        <dbReference type="ARBA" id="ARBA00022806"/>
    </source>
</evidence>
<comment type="catalytic activity">
    <reaction evidence="8">
        <text>ATP + H2O = ADP + phosphate + H(+)</text>
        <dbReference type="Rhea" id="RHEA:13065"/>
        <dbReference type="ChEBI" id="CHEBI:15377"/>
        <dbReference type="ChEBI" id="CHEBI:15378"/>
        <dbReference type="ChEBI" id="CHEBI:30616"/>
        <dbReference type="ChEBI" id="CHEBI:43474"/>
        <dbReference type="ChEBI" id="CHEBI:456216"/>
        <dbReference type="EC" id="5.6.2.4"/>
    </reaction>
</comment>
<sequence length="961" mass="113405">MKAKIINASAGTGKTYTMAIEYLKALNKGVKYDEIQVITFTKKATSEIKERVIKFLYNIIFEENNYEDIIKSMGVKINHKLLKEVYFDMIKNSENIKISTNDAFINKIFKLAIAPYKNIYSYEVLSSDDDNLIQTILEKLIENDYEEFKELYMFNSKKKIDELKEIIKDGIIKNRNVLYHLINKESDLLNNKKYDLELMKEDLLKEFSEFSDIVFENESRGKLNVFSVSKDLIERIKNSKNAKSLIKVFNEFKNKSFITTTYVKTSSAFYNEAVKINEIVENKKEAMCELYLEDVIYKYNIIYRKIAKKVYDYLEEINFRERRFTFSDISFYTDKYFSEKEIGLVKNGFAQDKLYDIIGSNIKVFMIDEFQDTDNVQLKIFMPLLRNCQEVLIVGDYKQAIYAFRGANSSIFKNISSILEKNIADIEIETKSLNTCYRTRENIVEYVNNKFLNLENYDYENVGYVKDKGHVEVIEVKKEEAKNDGIFSVIANKLKGNENKSAAILFNTNNQISKMSYELYKNNMEYNSIESMLLVKDKNIKVIKLLIDYLVTKDTYKLLEFLRSDLIQMSINDVKKFIDNKLEENSIIKSIRSLEKNSSDFKRKYISSFGYSENMSDDEIININNFLDLVDKANNLKDFYDNYDKNLSGIKKVNSKNQKAINILTIHSSKGLEYDDIHILHEFKKDDLKDFKIAYKRENGEIIDYLFIKKRAIIEETKVGKEFVEYFREDELENSKNLAYVGLTRPKNNLYVYYIEGKEEDNYLKLKGEKVSSVYEDNEIGNDIENVKEIEFSNSMFYTKTEYEESKKTGIKNSLKMELKRKNGLALHYYMQYIKSKEDMNVAKSMLYKRYANLIGPSETKKLIEKANLFIENNEDMYDIKKYEIYNEFEIKDDEYNLYRIDRVNIDNKNKKIIIFDYKTEKNAENNKVYKEQIAKYKEIIEGKKGYEGYDVQTKLVSIEL</sequence>
<dbReference type="Gene3D" id="1.10.3170.10">
    <property type="entry name" value="Recbcd, chain B, domain 2"/>
    <property type="match status" value="1"/>
</dbReference>
<dbReference type="GO" id="GO:0005524">
    <property type="term" value="F:ATP binding"/>
    <property type="evidence" value="ECO:0007669"/>
    <property type="project" value="UniProtKB-UniRule"/>
</dbReference>
<dbReference type="GO" id="GO:0003677">
    <property type="term" value="F:DNA binding"/>
    <property type="evidence" value="ECO:0007669"/>
    <property type="project" value="InterPro"/>
</dbReference>
<dbReference type="AlphaFoldDB" id="A0A6I8M5R9"/>
<comment type="catalytic activity">
    <reaction evidence="6">
        <text>Couples ATP hydrolysis with the unwinding of duplex DNA by translocating in the 3'-5' direction.</text>
        <dbReference type="EC" id="5.6.2.4"/>
    </reaction>
</comment>
<dbReference type="Pfam" id="PF13361">
    <property type="entry name" value="UvrD_C"/>
    <property type="match status" value="1"/>
</dbReference>
<dbReference type="Gene3D" id="3.40.50.300">
    <property type="entry name" value="P-loop containing nucleotide triphosphate hydrolases"/>
    <property type="match status" value="3"/>
</dbReference>
<evidence type="ECO:0000313" key="12">
    <source>
        <dbReference type="Proteomes" id="UP000419017"/>
    </source>
</evidence>
<evidence type="ECO:0000256" key="5">
    <source>
        <dbReference type="ARBA" id="ARBA00023235"/>
    </source>
</evidence>
<dbReference type="GO" id="GO:0043138">
    <property type="term" value="F:3'-5' DNA helicase activity"/>
    <property type="evidence" value="ECO:0007669"/>
    <property type="project" value="UniProtKB-EC"/>
</dbReference>
<keyword evidence="4 9" id="KW-0067">ATP-binding</keyword>
<keyword evidence="2 9" id="KW-0378">Hydrolase</keyword>
<dbReference type="InterPro" id="IPR014016">
    <property type="entry name" value="UvrD-like_ATP-bd"/>
</dbReference>
<name>A0A6I8M5R9_9FUSO</name>
<dbReference type="RefSeq" id="WP_156683287.1">
    <property type="nucleotide sequence ID" value="NZ_CABWIB010000001.1"/>
</dbReference>
<dbReference type="InterPro" id="IPR027417">
    <property type="entry name" value="P-loop_NTPase"/>
</dbReference>
<keyword evidence="3 9" id="KW-0347">Helicase</keyword>
<feature type="domain" description="UvrD-like helicase ATP-binding" evidence="10">
    <location>
        <begin position="1"/>
        <end position="440"/>
    </location>
</feature>